<evidence type="ECO:0000313" key="2">
    <source>
        <dbReference type="EMBL" id="SVE26786.1"/>
    </source>
</evidence>
<dbReference type="InterPro" id="IPR006860">
    <property type="entry name" value="FecR"/>
</dbReference>
<proteinExistence type="predicted"/>
<evidence type="ECO:0000259" key="1">
    <source>
        <dbReference type="Pfam" id="PF04773"/>
    </source>
</evidence>
<organism evidence="2">
    <name type="scientific">marine metagenome</name>
    <dbReference type="NCBI Taxonomy" id="408172"/>
    <lineage>
        <taxon>unclassified sequences</taxon>
        <taxon>metagenomes</taxon>
        <taxon>ecological metagenomes</taxon>
    </lineage>
</organism>
<reference evidence="2" key="1">
    <citation type="submission" date="2018-05" db="EMBL/GenBank/DDBJ databases">
        <authorList>
            <person name="Lanie J.A."/>
            <person name="Ng W.-L."/>
            <person name="Kazmierczak K.M."/>
            <person name="Andrzejewski T.M."/>
            <person name="Davidsen T.M."/>
            <person name="Wayne K.J."/>
            <person name="Tettelin H."/>
            <person name="Glass J.I."/>
            <person name="Rusch D."/>
            <person name="Podicherti R."/>
            <person name="Tsui H.-C.T."/>
            <person name="Winkler M.E."/>
        </authorList>
    </citation>
    <scope>NUCLEOTIDE SEQUENCE</scope>
</reference>
<dbReference type="EMBL" id="UINC01205557">
    <property type="protein sequence ID" value="SVE26786.1"/>
    <property type="molecule type" value="Genomic_DNA"/>
</dbReference>
<feature type="non-terminal residue" evidence="2">
    <location>
        <position position="175"/>
    </location>
</feature>
<dbReference type="Pfam" id="PF04773">
    <property type="entry name" value="FecR"/>
    <property type="match status" value="1"/>
</dbReference>
<sequence length="175" mass="18598">MELDPAEREVSVTFDAGGETKEVVIASPEGQDVLKTGDVVKTGADEEVRTDITVEGFSRIVRTAPGTEWTVGDAEETGAVVIELTEGEVKIVDDGSGYFPMQVNTPNGSVLLRGTWVSVAVLSNGSTAVQCIHGPCQYFDENAKTVVLEDGQFVSHLKGTEASTGELTDAEKTEF</sequence>
<protein>
    <recommendedName>
        <fullName evidence="1">FecR protein domain-containing protein</fullName>
    </recommendedName>
</protein>
<gene>
    <name evidence="2" type="ORF">METZ01_LOCUS479640</name>
</gene>
<feature type="domain" description="FecR protein" evidence="1">
    <location>
        <begin position="40"/>
        <end position="134"/>
    </location>
</feature>
<dbReference type="AlphaFoldDB" id="A0A383C2X2"/>
<name>A0A383C2X2_9ZZZZ</name>
<accession>A0A383C2X2</accession>